<evidence type="ECO:0000313" key="3">
    <source>
        <dbReference type="Proteomes" id="UP000785200"/>
    </source>
</evidence>
<feature type="compositionally biased region" description="Polar residues" evidence="1">
    <location>
        <begin position="317"/>
        <end position="333"/>
    </location>
</feature>
<gene>
    <name evidence="2" type="ORF">D0Z07_3692</name>
</gene>
<evidence type="ECO:0000256" key="1">
    <source>
        <dbReference type="SAM" id="MobiDB-lite"/>
    </source>
</evidence>
<feature type="compositionally biased region" description="Pro residues" evidence="1">
    <location>
        <begin position="216"/>
        <end position="230"/>
    </location>
</feature>
<evidence type="ECO:0000313" key="2">
    <source>
        <dbReference type="EMBL" id="KAG0649905.1"/>
    </source>
</evidence>
<dbReference type="OrthoDB" id="5329403at2759"/>
<feature type="compositionally biased region" description="Polar residues" evidence="1">
    <location>
        <begin position="1"/>
        <end position="16"/>
    </location>
</feature>
<feature type="region of interest" description="Disordered" evidence="1">
    <location>
        <begin position="130"/>
        <end position="179"/>
    </location>
</feature>
<dbReference type="EMBL" id="VNKQ01000007">
    <property type="protein sequence ID" value="KAG0649905.1"/>
    <property type="molecule type" value="Genomic_DNA"/>
</dbReference>
<reference evidence="2" key="1">
    <citation type="submission" date="2019-07" db="EMBL/GenBank/DDBJ databases">
        <title>Hyphodiscus hymeniophilus genome sequencing and assembly.</title>
        <authorList>
            <person name="Kramer G."/>
            <person name="Nodwell J."/>
        </authorList>
    </citation>
    <scope>NUCLEOTIDE SEQUENCE</scope>
    <source>
        <strain evidence="2">ATCC 34498</strain>
    </source>
</reference>
<feature type="region of interest" description="Disordered" evidence="1">
    <location>
        <begin position="39"/>
        <end position="72"/>
    </location>
</feature>
<comment type="caution">
    <text evidence="2">The sequence shown here is derived from an EMBL/GenBank/DDBJ whole genome shotgun (WGS) entry which is preliminary data.</text>
</comment>
<name>A0A9P7AYE9_9HELO</name>
<feature type="compositionally biased region" description="Polar residues" evidence="1">
    <location>
        <begin position="130"/>
        <end position="139"/>
    </location>
</feature>
<accession>A0A9P7AYE9</accession>
<proteinExistence type="predicted"/>
<dbReference type="AlphaFoldDB" id="A0A9P7AYE9"/>
<feature type="region of interest" description="Disordered" evidence="1">
    <location>
        <begin position="207"/>
        <end position="337"/>
    </location>
</feature>
<dbReference type="Proteomes" id="UP000785200">
    <property type="component" value="Unassembled WGS sequence"/>
</dbReference>
<sequence>MASANKSTKTLQQNRPRPSVPRAIIPAIPLPYIQKRKQAQAAREKALEEAVQATQTPIGEAPPSPTPPPAEIATSAVEGLINSHDTEKITRGFEPAEVEAATAPVFELGEEAVEDSPNGERNVSIEGETTLAQDRQQTPMCAPSAPSEEPPSASRSDFHMPPAFVPHSQTYPTGADESVKDPRQHMVIGQQQMHHTHPSAGSVMFGAYEESNNSSPAPPPSAGKVPPYPSQQPAQAGLHGPHLSNGSHGQHMSNGFSPMGPPPGYYPRQDSFIPQHPGADNFARRQMVSFGPPDGYSPSATPSGFENQRLVAYDPTTPHSFHGSQSSAPNEQENGPAFYSQYPTAVISNGSNGHIDEVRLFQQPRPKPRSSSQVLTSINANANFPGHPMAPPMVDHLDGLVNYIQAQFAEPELADYTLELRYSDDRAEPVRIPGHGLIFGRSPTLKSLMKAQAQVNNGDGLTGKSLLIESEDRFLRSDGFWMALQRVYGGPLLDIGAAAMQHLPRTSHQPYPMPGTAADRCELGLGYAAAGHILQIPPVVTRGAEIASHFVNWDTIESALDFALDGGVDTEWTYGGQPEQVKSVSTYGPAVNIIIYGALNFIISTFPPNFELDTSVGEPITNRRLPPIPEDRPSNSRLSFIKFGDHPSEEIVKPEFGASITATLSKILLNLPFHLLQYVLESPRLGNVEGWASTSLRHKVMHNVIEERERRRTKVSSSAHVPQSKSKVDDNVRWQEAVVPHGGHDGSLILKRTFIE</sequence>
<protein>
    <submittedName>
        <fullName evidence="2">Uncharacterized protein</fullName>
    </submittedName>
</protein>
<feature type="region of interest" description="Disordered" evidence="1">
    <location>
        <begin position="1"/>
        <end position="23"/>
    </location>
</feature>
<keyword evidence="3" id="KW-1185">Reference proteome</keyword>
<feature type="compositionally biased region" description="Pro residues" evidence="1">
    <location>
        <begin position="60"/>
        <end position="70"/>
    </location>
</feature>
<organism evidence="2 3">
    <name type="scientific">Hyphodiscus hymeniophilus</name>
    <dbReference type="NCBI Taxonomy" id="353542"/>
    <lineage>
        <taxon>Eukaryota</taxon>
        <taxon>Fungi</taxon>
        <taxon>Dikarya</taxon>
        <taxon>Ascomycota</taxon>
        <taxon>Pezizomycotina</taxon>
        <taxon>Leotiomycetes</taxon>
        <taxon>Helotiales</taxon>
        <taxon>Hyphodiscaceae</taxon>
        <taxon>Hyphodiscus</taxon>
    </lineage>
</organism>
<feature type="compositionally biased region" description="Low complexity" evidence="1">
    <location>
        <begin position="142"/>
        <end position="154"/>
    </location>
</feature>
<feature type="compositionally biased region" description="Polar residues" evidence="1">
    <location>
        <begin position="244"/>
        <end position="256"/>
    </location>
</feature>